<evidence type="ECO:0000313" key="2">
    <source>
        <dbReference type="EMBL" id="QDU81611.1"/>
    </source>
</evidence>
<dbReference type="AlphaFoldDB" id="A0A518CQV8"/>
<organism evidence="2 3">
    <name type="scientific">Polystyrenella longa</name>
    <dbReference type="NCBI Taxonomy" id="2528007"/>
    <lineage>
        <taxon>Bacteria</taxon>
        <taxon>Pseudomonadati</taxon>
        <taxon>Planctomycetota</taxon>
        <taxon>Planctomycetia</taxon>
        <taxon>Planctomycetales</taxon>
        <taxon>Planctomycetaceae</taxon>
        <taxon>Polystyrenella</taxon>
    </lineage>
</organism>
<dbReference type="OrthoDB" id="242349at2"/>
<dbReference type="Proteomes" id="UP000317178">
    <property type="component" value="Chromosome"/>
</dbReference>
<feature type="transmembrane region" description="Helical" evidence="1">
    <location>
        <begin position="34"/>
        <end position="55"/>
    </location>
</feature>
<gene>
    <name evidence="2" type="ORF">Pla110_33530</name>
</gene>
<dbReference type="KEGG" id="plon:Pla110_33530"/>
<evidence type="ECO:0000256" key="1">
    <source>
        <dbReference type="SAM" id="Phobius"/>
    </source>
</evidence>
<keyword evidence="1" id="KW-1133">Transmembrane helix</keyword>
<name>A0A518CQV8_9PLAN</name>
<accession>A0A518CQV8</accession>
<keyword evidence="1" id="KW-0472">Membrane</keyword>
<sequence length="147" mass="16592">MTELSPDPDADPNSSTIRTGDVTEAKQAGRWADFTLLAIHLTAAGYLYWVLVLLVPQYTQLFEEFDLPLPEMTVILIGISSQLVDFQYSLIPLAGVLFAISDIYMIRYTEGKWWRPFWLYGAPLLLMGTAGLVQFVFQLALQQAQPF</sequence>
<feature type="transmembrane region" description="Helical" evidence="1">
    <location>
        <begin position="117"/>
        <end position="141"/>
    </location>
</feature>
<evidence type="ECO:0000313" key="3">
    <source>
        <dbReference type="Proteomes" id="UP000317178"/>
    </source>
</evidence>
<dbReference type="EMBL" id="CP036281">
    <property type="protein sequence ID" value="QDU81611.1"/>
    <property type="molecule type" value="Genomic_DNA"/>
</dbReference>
<feature type="transmembrane region" description="Helical" evidence="1">
    <location>
        <begin position="86"/>
        <end position="105"/>
    </location>
</feature>
<reference evidence="2 3" key="1">
    <citation type="submission" date="2019-02" db="EMBL/GenBank/DDBJ databases">
        <title>Deep-cultivation of Planctomycetes and their phenomic and genomic characterization uncovers novel biology.</title>
        <authorList>
            <person name="Wiegand S."/>
            <person name="Jogler M."/>
            <person name="Boedeker C."/>
            <person name="Pinto D."/>
            <person name="Vollmers J."/>
            <person name="Rivas-Marin E."/>
            <person name="Kohn T."/>
            <person name="Peeters S.H."/>
            <person name="Heuer A."/>
            <person name="Rast P."/>
            <person name="Oberbeckmann S."/>
            <person name="Bunk B."/>
            <person name="Jeske O."/>
            <person name="Meyerdierks A."/>
            <person name="Storesund J.E."/>
            <person name="Kallscheuer N."/>
            <person name="Luecker S."/>
            <person name="Lage O.M."/>
            <person name="Pohl T."/>
            <person name="Merkel B.J."/>
            <person name="Hornburger P."/>
            <person name="Mueller R.-W."/>
            <person name="Bruemmer F."/>
            <person name="Labrenz M."/>
            <person name="Spormann A.M."/>
            <person name="Op den Camp H."/>
            <person name="Overmann J."/>
            <person name="Amann R."/>
            <person name="Jetten M.S.M."/>
            <person name="Mascher T."/>
            <person name="Medema M.H."/>
            <person name="Devos D.P."/>
            <person name="Kaster A.-K."/>
            <person name="Ovreas L."/>
            <person name="Rohde M."/>
            <person name="Galperin M.Y."/>
            <person name="Jogler C."/>
        </authorList>
    </citation>
    <scope>NUCLEOTIDE SEQUENCE [LARGE SCALE GENOMIC DNA]</scope>
    <source>
        <strain evidence="2 3">Pla110</strain>
    </source>
</reference>
<dbReference type="RefSeq" id="WP_144997103.1">
    <property type="nucleotide sequence ID" value="NZ_CP036281.1"/>
</dbReference>
<protein>
    <submittedName>
        <fullName evidence="2">Uncharacterized protein</fullName>
    </submittedName>
</protein>
<keyword evidence="1" id="KW-0812">Transmembrane</keyword>
<proteinExistence type="predicted"/>
<keyword evidence="3" id="KW-1185">Reference proteome</keyword>